<dbReference type="InterPro" id="IPR050344">
    <property type="entry name" value="Peptidase_M1_aminopeptidases"/>
</dbReference>
<feature type="transmembrane region" description="Helical" evidence="1">
    <location>
        <begin position="477"/>
        <end position="500"/>
    </location>
</feature>
<name>A0A1I6SF22_9FLAO</name>
<feature type="transmembrane region" description="Helical" evidence="1">
    <location>
        <begin position="371"/>
        <end position="388"/>
    </location>
</feature>
<evidence type="ECO:0000256" key="1">
    <source>
        <dbReference type="SAM" id="Phobius"/>
    </source>
</evidence>
<reference evidence="4" key="1">
    <citation type="submission" date="2016-10" db="EMBL/GenBank/DDBJ databases">
        <authorList>
            <person name="Varghese N."/>
            <person name="Submissions S."/>
        </authorList>
    </citation>
    <scope>NUCLEOTIDE SEQUENCE [LARGE SCALE GENOMIC DNA]</scope>
    <source>
        <strain evidence="4">DSM 24450</strain>
    </source>
</reference>
<protein>
    <submittedName>
        <fullName evidence="3">ABC-2 family transporter protein</fullName>
    </submittedName>
</protein>
<sequence length="1057" mass="121550">MMNAIFQFELIQLTKRWIVYPIFLVIVFIGVFCGNKFNLTAGEGIYLNSPYTIGFMIGMLSLSIIFFAILFSNQLLFKEWDAKFDILFFALPFSKMTYLNGKFWFLFLKTALSFVLLILGFVIGQNLRNGNEIQATFNIWHYLYPLLIFGILNCFLVCSFLFFIAYSTRKKLLVVVGGLLLYVLYMVLLIFSNSPFMSSSLPQSIEAQQISAFIDPFGLSAYFYEAKTFSVQQKNEFILPLSGLLLINRLIVVLVSGFFLWMSYRLFTFSNSKTHKKNKKIELAKSNSGIKLTVLKTPKLSFGNLVSFKSLVSFAKNDIMYLFKSITIVAVSMLLLFYIGMEMFAEIDKGIRLPEKYASSGLLATSISKNFYLFGLLILVYFINDVYWRSHASGFELIEKSTYLSKNKLKGHFVSISILVFFFTFILIAEALVFQFSYNYFYIDWYAYLGVTTFNTIPLIIFSAFLLLINDTIKNRFVALGVSTVAVFILATPLAKTIISYPLVHIFSGFKGNYSDFNGYGIYIAAFSQRLFFGFGFIALLWVLNDFLKTRVWQIGKSIFVTVLVILSFFSGTHFMKCYTPKDEEKAIAEAVQYEKNFRNYQTLAQPTITDVTTEIHLYPSENAYQIHGEYILRNLTEKPITNVLINFHPDLKIESALFNNTNESVKINDYVSEIKLKKTLLPNEEATLNFTLSYKWFAVNGHQSFNAIVKNGSFMRISNFYPTIGYQSDREIEDEQKRKEFQLGKASEIKKLEAPEVSKNDFINLNMTLSTEANQTAVGTGDLVKKWSENNRNYSSYVAEKLPFRFAVSSADYERKSIQYKHININVYYTKNHFENVDHLLGNAKLTLDYCTDNFGPYPFKSINFVEVSSFTKGFAGTAYPSAIFMTEDMIFHTNIQTDTKQDVINELAGHELSHLWWGNSQINPDNREGATMLTETLAMYTEMMLYKKMYGKEKMMERLQIHQQIYDSEKGLYGNHPLYKVKHGHSHIAYSKGAIVMVQLSELIGEEQVNIALKNFLLNNQYPKKPTSLDLLKEFYKVAPNKTIKSEIDKLFKII</sequence>
<keyword evidence="1" id="KW-0472">Membrane</keyword>
<dbReference type="GO" id="GO:0070006">
    <property type="term" value="F:metalloaminopeptidase activity"/>
    <property type="evidence" value="ECO:0007669"/>
    <property type="project" value="TreeGrafter"/>
</dbReference>
<feature type="transmembrane region" description="Helical" evidence="1">
    <location>
        <begin position="51"/>
        <end position="71"/>
    </location>
</feature>
<feature type="transmembrane region" description="Helical" evidence="1">
    <location>
        <begin position="555"/>
        <end position="576"/>
    </location>
</feature>
<dbReference type="GO" id="GO:0008270">
    <property type="term" value="F:zinc ion binding"/>
    <property type="evidence" value="ECO:0007669"/>
    <property type="project" value="InterPro"/>
</dbReference>
<feature type="transmembrane region" description="Helical" evidence="1">
    <location>
        <begin position="445"/>
        <end position="470"/>
    </location>
</feature>
<dbReference type="PANTHER" id="PTHR11533:SF174">
    <property type="entry name" value="PUROMYCIN-SENSITIVE AMINOPEPTIDASE-RELATED"/>
    <property type="match status" value="1"/>
</dbReference>
<dbReference type="SUPFAM" id="SSF55486">
    <property type="entry name" value="Metalloproteases ('zincins'), catalytic domain"/>
    <property type="match status" value="1"/>
</dbReference>
<dbReference type="Gene3D" id="1.10.390.10">
    <property type="entry name" value="Neutral Protease Domain 2"/>
    <property type="match status" value="1"/>
</dbReference>
<feature type="transmembrane region" description="Helical" evidence="1">
    <location>
        <begin position="143"/>
        <end position="165"/>
    </location>
</feature>
<keyword evidence="4" id="KW-1185">Reference proteome</keyword>
<dbReference type="PANTHER" id="PTHR11533">
    <property type="entry name" value="PROTEASE M1 ZINC METALLOPROTEASE"/>
    <property type="match status" value="1"/>
</dbReference>
<dbReference type="GO" id="GO:0005615">
    <property type="term" value="C:extracellular space"/>
    <property type="evidence" value="ECO:0007669"/>
    <property type="project" value="TreeGrafter"/>
</dbReference>
<organism evidence="3 4">
    <name type="scientific">Lutibacter maritimus</name>
    <dbReference type="NCBI Taxonomy" id="593133"/>
    <lineage>
        <taxon>Bacteria</taxon>
        <taxon>Pseudomonadati</taxon>
        <taxon>Bacteroidota</taxon>
        <taxon>Flavobacteriia</taxon>
        <taxon>Flavobacteriales</taxon>
        <taxon>Flavobacteriaceae</taxon>
        <taxon>Lutibacter</taxon>
    </lineage>
</organism>
<keyword evidence="1" id="KW-0812">Transmembrane</keyword>
<dbReference type="InterPro" id="IPR014782">
    <property type="entry name" value="Peptidase_M1_dom"/>
</dbReference>
<proteinExistence type="predicted"/>
<accession>A0A1I6SF22</accession>
<dbReference type="GO" id="GO:0043171">
    <property type="term" value="P:peptide catabolic process"/>
    <property type="evidence" value="ECO:0007669"/>
    <property type="project" value="TreeGrafter"/>
</dbReference>
<dbReference type="GO" id="GO:0016020">
    <property type="term" value="C:membrane"/>
    <property type="evidence" value="ECO:0007669"/>
    <property type="project" value="TreeGrafter"/>
</dbReference>
<dbReference type="GO" id="GO:0042277">
    <property type="term" value="F:peptide binding"/>
    <property type="evidence" value="ECO:0007669"/>
    <property type="project" value="TreeGrafter"/>
</dbReference>
<feature type="transmembrane region" description="Helical" evidence="1">
    <location>
        <begin position="103"/>
        <end position="123"/>
    </location>
</feature>
<keyword evidence="1" id="KW-1133">Transmembrane helix</keyword>
<evidence type="ECO:0000313" key="3">
    <source>
        <dbReference type="EMBL" id="SFS75519.1"/>
    </source>
</evidence>
<dbReference type="AlphaFoldDB" id="A0A1I6SF22"/>
<feature type="transmembrane region" description="Helical" evidence="1">
    <location>
        <begin position="319"/>
        <end position="339"/>
    </location>
</feature>
<evidence type="ECO:0000259" key="2">
    <source>
        <dbReference type="Pfam" id="PF01433"/>
    </source>
</evidence>
<feature type="transmembrane region" description="Helical" evidence="1">
    <location>
        <begin position="172"/>
        <end position="191"/>
    </location>
</feature>
<gene>
    <name evidence="3" type="ORF">SAMN04488006_3007</name>
</gene>
<dbReference type="EMBL" id="FOZP01000008">
    <property type="protein sequence ID" value="SFS75519.1"/>
    <property type="molecule type" value="Genomic_DNA"/>
</dbReference>
<feature type="transmembrane region" description="Helical" evidence="1">
    <location>
        <begin position="246"/>
        <end position="267"/>
    </location>
</feature>
<feature type="transmembrane region" description="Helical" evidence="1">
    <location>
        <begin position="409"/>
        <end position="433"/>
    </location>
</feature>
<dbReference type="Proteomes" id="UP000199312">
    <property type="component" value="Unassembled WGS sequence"/>
</dbReference>
<feature type="transmembrane region" description="Helical" evidence="1">
    <location>
        <begin position="520"/>
        <end position="543"/>
    </location>
</feature>
<feature type="domain" description="Peptidase M1 membrane alanine aminopeptidase" evidence="2">
    <location>
        <begin position="845"/>
        <end position="1048"/>
    </location>
</feature>
<dbReference type="RefSeq" id="WP_245780677.1">
    <property type="nucleotide sequence ID" value="NZ_FOZP01000008.1"/>
</dbReference>
<dbReference type="Pfam" id="PF01433">
    <property type="entry name" value="Peptidase_M1"/>
    <property type="match status" value="1"/>
</dbReference>
<dbReference type="STRING" id="593133.SAMN04488006_3007"/>
<feature type="transmembrane region" description="Helical" evidence="1">
    <location>
        <begin position="17"/>
        <end position="39"/>
    </location>
</feature>
<dbReference type="InterPro" id="IPR027268">
    <property type="entry name" value="Peptidase_M4/M1_CTD_sf"/>
</dbReference>
<dbReference type="GO" id="GO:0005737">
    <property type="term" value="C:cytoplasm"/>
    <property type="evidence" value="ECO:0007669"/>
    <property type="project" value="TreeGrafter"/>
</dbReference>
<evidence type="ECO:0000313" key="4">
    <source>
        <dbReference type="Proteomes" id="UP000199312"/>
    </source>
</evidence>